<dbReference type="OrthoDB" id="6631166at2"/>
<gene>
    <name evidence="1" type="ORF">BN1044_03912</name>
</gene>
<organism evidence="1 2">
    <name type="scientific">Hafnia alvei</name>
    <dbReference type="NCBI Taxonomy" id="569"/>
    <lineage>
        <taxon>Bacteria</taxon>
        <taxon>Pseudomonadati</taxon>
        <taxon>Pseudomonadota</taxon>
        <taxon>Gammaproteobacteria</taxon>
        <taxon>Enterobacterales</taxon>
        <taxon>Hafniaceae</taxon>
        <taxon>Hafnia</taxon>
    </lineage>
</organism>
<reference evidence="1 2" key="1">
    <citation type="submission" date="2016-09" db="EMBL/GenBank/DDBJ databases">
        <authorList>
            <person name="Capua I."/>
            <person name="De Benedictis P."/>
            <person name="Joannis T."/>
            <person name="Lombin L.H."/>
            <person name="Cattoli G."/>
        </authorList>
    </citation>
    <scope>NUCLEOTIDE SEQUENCE [LARGE SCALE GENOMIC DNA]</scope>
    <source>
        <strain evidence="1 2">GB001</strain>
    </source>
</reference>
<dbReference type="Proteomes" id="UP000094844">
    <property type="component" value="Unassembled WGS sequence"/>
</dbReference>
<sequence length="62" mass="6633">MSRMGITILGLLLAGCQGASQPRSAQETISPKDYQECIQAAMDGNGQASTEKCNKVMQDARE</sequence>
<dbReference type="EMBL" id="FMIQ01000070">
    <property type="protein sequence ID" value="SCM54409.1"/>
    <property type="molecule type" value="Genomic_DNA"/>
</dbReference>
<name>A0A1C6Z693_HAFAL</name>
<dbReference type="RefSeq" id="WP_072310084.1">
    <property type="nucleotide sequence ID" value="NZ_OZ061315.1"/>
</dbReference>
<keyword evidence="1" id="KW-0449">Lipoprotein</keyword>
<evidence type="ECO:0000313" key="1">
    <source>
        <dbReference type="EMBL" id="SCM54409.1"/>
    </source>
</evidence>
<protein>
    <submittedName>
        <fullName evidence="1">YbfN-like lipoprotein</fullName>
    </submittedName>
</protein>
<dbReference type="PROSITE" id="PS51257">
    <property type="entry name" value="PROKAR_LIPOPROTEIN"/>
    <property type="match status" value="1"/>
</dbReference>
<accession>A0A1C6Z693</accession>
<proteinExistence type="predicted"/>
<evidence type="ECO:0000313" key="2">
    <source>
        <dbReference type="Proteomes" id="UP000094844"/>
    </source>
</evidence>
<dbReference type="AlphaFoldDB" id="A0A1C6Z693"/>